<keyword evidence="1" id="KW-0472">Membrane</keyword>
<organism evidence="2 3">
    <name type="scientific">Panicum virgatum</name>
    <name type="common">Blackwell switchgrass</name>
    <dbReference type="NCBI Taxonomy" id="38727"/>
    <lineage>
        <taxon>Eukaryota</taxon>
        <taxon>Viridiplantae</taxon>
        <taxon>Streptophyta</taxon>
        <taxon>Embryophyta</taxon>
        <taxon>Tracheophyta</taxon>
        <taxon>Spermatophyta</taxon>
        <taxon>Magnoliopsida</taxon>
        <taxon>Liliopsida</taxon>
        <taxon>Poales</taxon>
        <taxon>Poaceae</taxon>
        <taxon>PACMAD clade</taxon>
        <taxon>Panicoideae</taxon>
        <taxon>Panicodae</taxon>
        <taxon>Paniceae</taxon>
        <taxon>Panicinae</taxon>
        <taxon>Panicum</taxon>
        <taxon>Panicum sect. Hiantes</taxon>
    </lineage>
</organism>
<protein>
    <submittedName>
        <fullName evidence="2">Uncharacterized protein</fullName>
    </submittedName>
</protein>
<feature type="transmembrane region" description="Helical" evidence="1">
    <location>
        <begin position="98"/>
        <end position="119"/>
    </location>
</feature>
<dbReference type="InterPro" id="IPR022149">
    <property type="entry name" value="DUF3681"/>
</dbReference>
<comment type="caution">
    <text evidence="2">The sequence shown here is derived from an EMBL/GenBank/DDBJ whole genome shotgun (WGS) entry which is preliminary data.</text>
</comment>
<name>A0A8T0WCA7_PANVG</name>
<keyword evidence="1" id="KW-1133">Transmembrane helix</keyword>
<evidence type="ECO:0000313" key="3">
    <source>
        <dbReference type="Proteomes" id="UP000823388"/>
    </source>
</evidence>
<evidence type="ECO:0000256" key="1">
    <source>
        <dbReference type="SAM" id="Phobius"/>
    </source>
</evidence>
<keyword evidence="3" id="KW-1185">Reference proteome</keyword>
<dbReference type="AlphaFoldDB" id="A0A8T0WCA7"/>
<gene>
    <name evidence="2" type="ORF">PVAP13_2KG122500</name>
</gene>
<dbReference type="PANTHER" id="PTHR33530">
    <property type="entry name" value="OS01G0147100 PROTEIN"/>
    <property type="match status" value="1"/>
</dbReference>
<dbReference type="EMBL" id="CM029039">
    <property type="protein sequence ID" value="KAG2640839.1"/>
    <property type="molecule type" value="Genomic_DNA"/>
</dbReference>
<evidence type="ECO:0000313" key="2">
    <source>
        <dbReference type="EMBL" id="KAG2640839.1"/>
    </source>
</evidence>
<feature type="transmembrane region" description="Helical" evidence="1">
    <location>
        <begin position="25"/>
        <end position="47"/>
    </location>
</feature>
<keyword evidence="1" id="KW-0812">Transmembrane</keyword>
<dbReference type="Pfam" id="PF12442">
    <property type="entry name" value="DUF3681"/>
    <property type="match status" value="1"/>
</dbReference>
<proteinExistence type="predicted"/>
<feature type="transmembrane region" description="Helical" evidence="1">
    <location>
        <begin position="59"/>
        <end position="83"/>
    </location>
</feature>
<reference evidence="2" key="1">
    <citation type="submission" date="2020-05" db="EMBL/GenBank/DDBJ databases">
        <title>WGS assembly of Panicum virgatum.</title>
        <authorList>
            <person name="Lovell J.T."/>
            <person name="Jenkins J."/>
            <person name="Shu S."/>
            <person name="Juenger T.E."/>
            <person name="Schmutz J."/>
        </authorList>
    </citation>
    <scope>NUCLEOTIDE SEQUENCE</scope>
    <source>
        <strain evidence="2">AP13</strain>
    </source>
</reference>
<dbReference type="Proteomes" id="UP000823388">
    <property type="component" value="Chromosome 2K"/>
</dbReference>
<sequence>MPLLLVAVLGKIAGARRTVTALRTALISVGVVLLAAALGLVFFKAPGGIFLRLPGRAPALVYYSLLGVVAAFGFAEASLGYWAMPRDMDDWRVAIDEVVLSVSLFFLALVTALGGLSFLK</sequence>
<dbReference type="PANTHER" id="PTHR33530:SF12">
    <property type="entry name" value="MAJOR FACILITATOR SUPERFAMILY (MFS) PROFILE DOMAIN-CONTAINING PROTEIN"/>
    <property type="match status" value="1"/>
</dbReference>
<accession>A0A8T0WCA7</accession>